<organism evidence="1">
    <name type="scientific">marine sediment metagenome</name>
    <dbReference type="NCBI Taxonomy" id="412755"/>
    <lineage>
        <taxon>unclassified sequences</taxon>
        <taxon>metagenomes</taxon>
        <taxon>ecological metagenomes</taxon>
    </lineage>
</organism>
<dbReference type="EMBL" id="LAZR01016533">
    <property type="protein sequence ID" value="KKM04094.1"/>
    <property type="molecule type" value="Genomic_DNA"/>
</dbReference>
<evidence type="ECO:0000313" key="1">
    <source>
        <dbReference type="EMBL" id="KKM04094.1"/>
    </source>
</evidence>
<dbReference type="AlphaFoldDB" id="A0A0F9GZ37"/>
<name>A0A0F9GZ37_9ZZZZ</name>
<reference evidence="1" key="1">
    <citation type="journal article" date="2015" name="Nature">
        <title>Complex archaea that bridge the gap between prokaryotes and eukaryotes.</title>
        <authorList>
            <person name="Spang A."/>
            <person name="Saw J.H."/>
            <person name="Jorgensen S.L."/>
            <person name="Zaremba-Niedzwiedzka K."/>
            <person name="Martijn J."/>
            <person name="Lind A.E."/>
            <person name="van Eijk R."/>
            <person name="Schleper C."/>
            <person name="Guy L."/>
            <person name="Ettema T.J."/>
        </authorList>
    </citation>
    <scope>NUCLEOTIDE SEQUENCE</scope>
</reference>
<comment type="caution">
    <text evidence="1">The sequence shown here is derived from an EMBL/GenBank/DDBJ whole genome shotgun (WGS) entry which is preliminary data.</text>
</comment>
<proteinExistence type="predicted"/>
<accession>A0A0F9GZ37</accession>
<gene>
    <name evidence="1" type="ORF">LCGC14_1767770</name>
</gene>
<protein>
    <submittedName>
        <fullName evidence="1">Uncharacterized protein</fullName>
    </submittedName>
</protein>
<sequence>MAEKPIPNPIVYHTIGRRLVTHSGQGKVEWMQENKHPEYARGRSVGIREGIQTAKELLGRAKAALDTDAALKGKRQGWLDAEEKYLPLLKGMYELVAVLNMDAEHLVTDEDAALYMQVAKLFLTEEVEK</sequence>